<proteinExistence type="predicted"/>
<evidence type="ECO:0000313" key="3">
    <source>
        <dbReference type="Proteomes" id="UP001454036"/>
    </source>
</evidence>
<dbReference type="EMBL" id="BAABME010008013">
    <property type="protein sequence ID" value="GAA0172206.1"/>
    <property type="molecule type" value="Genomic_DNA"/>
</dbReference>
<gene>
    <name evidence="2" type="ORF">LIER_26073</name>
</gene>
<dbReference type="Proteomes" id="UP001454036">
    <property type="component" value="Unassembled WGS sequence"/>
</dbReference>
<feature type="region of interest" description="Disordered" evidence="1">
    <location>
        <begin position="219"/>
        <end position="240"/>
    </location>
</feature>
<evidence type="ECO:0000313" key="2">
    <source>
        <dbReference type="EMBL" id="GAA0172206.1"/>
    </source>
</evidence>
<feature type="compositionally biased region" description="Basic and acidic residues" evidence="1">
    <location>
        <begin position="226"/>
        <end position="240"/>
    </location>
</feature>
<organism evidence="2 3">
    <name type="scientific">Lithospermum erythrorhizon</name>
    <name type="common">Purple gromwell</name>
    <name type="synonym">Lithospermum officinale var. erythrorhizon</name>
    <dbReference type="NCBI Taxonomy" id="34254"/>
    <lineage>
        <taxon>Eukaryota</taxon>
        <taxon>Viridiplantae</taxon>
        <taxon>Streptophyta</taxon>
        <taxon>Embryophyta</taxon>
        <taxon>Tracheophyta</taxon>
        <taxon>Spermatophyta</taxon>
        <taxon>Magnoliopsida</taxon>
        <taxon>eudicotyledons</taxon>
        <taxon>Gunneridae</taxon>
        <taxon>Pentapetalae</taxon>
        <taxon>asterids</taxon>
        <taxon>lamiids</taxon>
        <taxon>Boraginales</taxon>
        <taxon>Boraginaceae</taxon>
        <taxon>Boraginoideae</taxon>
        <taxon>Lithospermeae</taxon>
        <taxon>Lithospermum</taxon>
    </lineage>
</organism>
<reference evidence="2 3" key="1">
    <citation type="submission" date="2024-01" db="EMBL/GenBank/DDBJ databases">
        <title>The complete chloroplast genome sequence of Lithospermum erythrorhizon: insights into the phylogenetic relationship among Boraginaceae species and the maternal lineages of purple gromwells.</title>
        <authorList>
            <person name="Okada T."/>
            <person name="Watanabe K."/>
        </authorList>
    </citation>
    <scope>NUCLEOTIDE SEQUENCE [LARGE SCALE GENOMIC DNA]</scope>
</reference>
<accession>A0AAV3RAH6</accession>
<protein>
    <submittedName>
        <fullName evidence="2">Uncharacterized protein</fullName>
    </submittedName>
</protein>
<keyword evidence="3" id="KW-1185">Reference proteome</keyword>
<evidence type="ECO:0000256" key="1">
    <source>
        <dbReference type="SAM" id="MobiDB-lite"/>
    </source>
</evidence>
<sequence>MRLPFSLFLNNLLTTINRAPGQLLPIGGWLNVTIFEVACRMCSIEPTISLSSALFSISHKSFQTKFSTLAKRNILAETRRRLHKKLFYAREDELVAIDASKEPQLVDFDDMLMDRPSLFTRVPIVTKTKLRESMIPEAISTSPPTNTIPAPTINPILKRKATVAPSAPPPLRKAKKNAPPPKKKVLARDSLSEGSQTHGLQPTAGVVATPANVVTLDSSTTVSDHSVGHQREASEVRLPL</sequence>
<feature type="compositionally biased region" description="Basic residues" evidence="1">
    <location>
        <begin position="172"/>
        <end position="185"/>
    </location>
</feature>
<comment type="caution">
    <text evidence="2">The sequence shown here is derived from an EMBL/GenBank/DDBJ whole genome shotgun (WGS) entry which is preliminary data.</text>
</comment>
<name>A0AAV3RAH6_LITER</name>
<feature type="region of interest" description="Disordered" evidence="1">
    <location>
        <begin position="163"/>
        <end position="206"/>
    </location>
</feature>
<dbReference type="AlphaFoldDB" id="A0AAV3RAH6"/>